<evidence type="ECO:0000313" key="4">
    <source>
        <dbReference type="EMBL" id="TCU99179.1"/>
    </source>
</evidence>
<keyword evidence="3" id="KW-0472">Membrane</keyword>
<dbReference type="GO" id="GO:0005886">
    <property type="term" value="C:plasma membrane"/>
    <property type="evidence" value="ECO:0007669"/>
    <property type="project" value="UniProtKB-SubCell"/>
</dbReference>
<proteinExistence type="predicted"/>
<name>A0A4V2VRN1_9BURK</name>
<evidence type="ECO:0000313" key="5">
    <source>
        <dbReference type="Proteomes" id="UP000294692"/>
    </source>
</evidence>
<dbReference type="RefSeq" id="WP_132476789.1">
    <property type="nucleotide sequence ID" value="NZ_JBHRVM010000001.1"/>
</dbReference>
<comment type="subcellular location">
    <subcellularLocation>
        <location evidence="1">Cell membrane</location>
    </subcellularLocation>
</comment>
<dbReference type="AlphaFoldDB" id="A0A4V2VRN1"/>
<dbReference type="EMBL" id="SMBX01000004">
    <property type="protein sequence ID" value="TCU99179.1"/>
    <property type="molecule type" value="Genomic_DNA"/>
</dbReference>
<keyword evidence="5" id="KW-1185">Reference proteome</keyword>
<dbReference type="OrthoDB" id="6080098at2"/>
<dbReference type="InterPro" id="IPR009722">
    <property type="entry name" value="YjiK/CarP"/>
</dbReference>
<dbReference type="Proteomes" id="UP000294692">
    <property type="component" value="Unassembled WGS sequence"/>
</dbReference>
<dbReference type="SUPFAM" id="SSF50956">
    <property type="entry name" value="Thermostable phytase (3-phytase)"/>
    <property type="match status" value="1"/>
</dbReference>
<organism evidence="4 5">
    <name type="scientific">Paracandidimonas soli</name>
    <dbReference type="NCBI Taxonomy" id="1917182"/>
    <lineage>
        <taxon>Bacteria</taxon>
        <taxon>Pseudomonadati</taxon>
        <taxon>Pseudomonadota</taxon>
        <taxon>Betaproteobacteria</taxon>
        <taxon>Burkholderiales</taxon>
        <taxon>Alcaligenaceae</taxon>
        <taxon>Paracandidimonas</taxon>
    </lineage>
</organism>
<evidence type="ECO:0000256" key="3">
    <source>
        <dbReference type="ARBA" id="ARBA00023136"/>
    </source>
</evidence>
<sequence>MTRSRIAQRSARIFRHLLIALPLTGALAFGAYHAIRNLHWHDSLISMLAGNHADKALWNQSAWRSHARWLPGYRLASVRAIPEIESNLSGLSLADDRNLLLGVINRPAAIVALSLDGGYSHSYPLHGISDAEGIAYLGQGRVAVSSEKQGDILLLRLPDQPGPIDLQGAPSLRLIPPEDDNSGLEGLGYDSVRDQLYAVKEQSPRALFRIDNLCPSASADCSTEHAVVHDLSRWLDSAQFARDLSSVEFDTEKGHLLVLSEQSQTLLEFDSQGIPVSTQRIGARSGDPLMPQAEGLALGADGTIYLASEPNLLYRFVPEIASRTVRPD</sequence>
<protein>
    <submittedName>
        <fullName evidence="4">Uncharacterized protein YjiK</fullName>
    </submittedName>
</protein>
<dbReference type="Pfam" id="PF06977">
    <property type="entry name" value="SdiA-regulated"/>
    <property type="match status" value="1"/>
</dbReference>
<evidence type="ECO:0000256" key="1">
    <source>
        <dbReference type="ARBA" id="ARBA00004236"/>
    </source>
</evidence>
<accession>A0A4V2VRN1</accession>
<dbReference type="CDD" id="cd09971">
    <property type="entry name" value="SdiA-regulated"/>
    <property type="match status" value="1"/>
</dbReference>
<gene>
    <name evidence="4" type="ORF">EV686_104280</name>
</gene>
<comment type="caution">
    <text evidence="4">The sequence shown here is derived from an EMBL/GenBank/DDBJ whole genome shotgun (WGS) entry which is preliminary data.</text>
</comment>
<keyword evidence="2" id="KW-1003">Cell membrane</keyword>
<reference evidence="4 5" key="1">
    <citation type="submission" date="2019-03" db="EMBL/GenBank/DDBJ databases">
        <title>Genomic Encyclopedia of Type Strains, Phase IV (KMG-IV): sequencing the most valuable type-strain genomes for metagenomic binning, comparative biology and taxonomic classification.</title>
        <authorList>
            <person name="Goeker M."/>
        </authorList>
    </citation>
    <scope>NUCLEOTIDE SEQUENCE [LARGE SCALE GENOMIC DNA]</scope>
    <source>
        <strain evidence="4 5">DSM 100048</strain>
    </source>
</reference>
<evidence type="ECO:0000256" key="2">
    <source>
        <dbReference type="ARBA" id="ARBA00022475"/>
    </source>
</evidence>